<evidence type="ECO:0000313" key="4">
    <source>
        <dbReference type="Proteomes" id="UP001157915"/>
    </source>
</evidence>
<feature type="domain" description="Glycosyl transferase family 1" evidence="1">
    <location>
        <begin position="167"/>
        <end position="326"/>
    </location>
</feature>
<dbReference type="RefSeq" id="WP_283412597.1">
    <property type="nucleotide sequence ID" value="NZ_FXUA01000003.1"/>
</dbReference>
<comment type="caution">
    <text evidence="3">The sequence shown here is derived from an EMBL/GenBank/DDBJ whole genome shotgun (WGS) entry which is preliminary data.</text>
</comment>
<dbReference type="SUPFAM" id="SSF53756">
    <property type="entry name" value="UDP-Glycosyltransferase/glycogen phosphorylase"/>
    <property type="match status" value="1"/>
</dbReference>
<name>A0ABY1NWC6_9BACT</name>
<evidence type="ECO:0000259" key="1">
    <source>
        <dbReference type="Pfam" id="PF00534"/>
    </source>
</evidence>
<dbReference type="EMBL" id="FXUA01000003">
    <property type="protein sequence ID" value="SMP20022.1"/>
    <property type="molecule type" value="Genomic_DNA"/>
</dbReference>
<accession>A0ABY1NWC6</accession>
<sequence>MKVGIVTYALNIGGVERVILNLYQGLLAHGYQPTIIEIMKKGEWSEKFQSMGLQVEQVLPSQWESKKKHAFRILNKLKEYRLLFLNDVQYAHSILGFLPPATRVFPIVHGDLESMLYNASFNISQIQNILCVNPILAERLTKEYAVPQGMIHVVPNCLDTENISQPSTLKTKEFVYLGRLNDFEKGVMDIPEIMKIVSENFPEVQLDIYGSGTHEEALRNKIRSFGLEGNISLKGELDPEKVHDTLSHYKYLIFPSKFESGALVLKEAMLNGLIPFAYRLPGQTDVIVTHGKNGFLAEPGNISEFADYILALYPNQELVKEISENAVDSIQKNFSLKVMMHAYQQIIDLALKSPDPQRSGRLEIEILEDFTNLPLILIRPFRKILRGLGLYK</sequence>
<dbReference type="Pfam" id="PF13439">
    <property type="entry name" value="Glyco_transf_4"/>
    <property type="match status" value="1"/>
</dbReference>
<dbReference type="PANTHER" id="PTHR12526">
    <property type="entry name" value="GLYCOSYLTRANSFERASE"/>
    <property type="match status" value="1"/>
</dbReference>
<feature type="domain" description="Glycosyltransferase subfamily 4-like N-terminal" evidence="2">
    <location>
        <begin position="12"/>
        <end position="161"/>
    </location>
</feature>
<dbReference type="InterPro" id="IPR028098">
    <property type="entry name" value="Glyco_trans_4-like_N"/>
</dbReference>
<protein>
    <submittedName>
        <fullName evidence="3">Glycosyltransferase involved in cell wall bisynthesis</fullName>
    </submittedName>
</protein>
<dbReference type="InterPro" id="IPR001296">
    <property type="entry name" value="Glyco_trans_1"/>
</dbReference>
<dbReference type="Proteomes" id="UP001157915">
    <property type="component" value="Unassembled WGS sequence"/>
</dbReference>
<keyword evidence="4" id="KW-1185">Reference proteome</keyword>
<proteinExistence type="predicted"/>
<dbReference type="PANTHER" id="PTHR12526:SF630">
    <property type="entry name" value="GLYCOSYLTRANSFERASE"/>
    <property type="match status" value="1"/>
</dbReference>
<evidence type="ECO:0000313" key="3">
    <source>
        <dbReference type="EMBL" id="SMP20022.1"/>
    </source>
</evidence>
<dbReference type="CDD" id="cd03801">
    <property type="entry name" value="GT4_PimA-like"/>
    <property type="match status" value="1"/>
</dbReference>
<evidence type="ECO:0000259" key="2">
    <source>
        <dbReference type="Pfam" id="PF13439"/>
    </source>
</evidence>
<dbReference type="Gene3D" id="3.40.50.2000">
    <property type="entry name" value="Glycogen Phosphorylase B"/>
    <property type="match status" value="2"/>
</dbReference>
<reference evidence="3 4" key="1">
    <citation type="submission" date="2017-05" db="EMBL/GenBank/DDBJ databases">
        <authorList>
            <person name="Varghese N."/>
            <person name="Submissions S."/>
        </authorList>
    </citation>
    <scope>NUCLEOTIDE SEQUENCE [LARGE SCALE GENOMIC DNA]</scope>
    <source>
        <strain evidence="3 4">DSM 15360</strain>
    </source>
</reference>
<dbReference type="Pfam" id="PF00534">
    <property type="entry name" value="Glycos_transf_1"/>
    <property type="match status" value="1"/>
</dbReference>
<organism evidence="3 4">
    <name type="scientific">Algoriphagus winogradskyi</name>
    <dbReference type="NCBI Taxonomy" id="237017"/>
    <lineage>
        <taxon>Bacteria</taxon>
        <taxon>Pseudomonadati</taxon>
        <taxon>Bacteroidota</taxon>
        <taxon>Cytophagia</taxon>
        <taxon>Cytophagales</taxon>
        <taxon>Cyclobacteriaceae</taxon>
        <taxon>Algoriphagus</taxon>
    </lineage>
</organism>
<gene>
    <name evidence="3" type="ORF">SAMN06265367_10362</name>
</gene>